<dbReference type="InterPro" id="IPR020846">
    <property type="entry name" value="MFS_dom"/>
</dbReference>
<feature type="transmembrane region" description="Helical" evidence="5">
    <location>
        <begin position="277"/>
        <end position="299"/>
    </location>
</feature>
<feature type="transmembrane region" description="Helical" evidence="5">
    <location>
        <begin position="176"/>
        <end position="196"/>
    </location>
</feature>
<evidence type="ECO:0000313" key="9">
    <source>
        <dbReference type="Proteomes" id="UP000315983"/>
    </source>
</evidence>
<dbReference type="GeneID" id="93774088"/>
<evidence type="ECO:0000313" key="10">
    <source>
        <dbReference type="Proteomes" id="UP000677457"/>
    </source>
</evidence>
<dbReference type="AlphaFoldDB" id="A0A542XV38"/>
<dbReference type="InterPro" id="IPR036259">
    <property type="entry name" value="MFS_trans_sf"/>
</dbReference>
<feature type="transmembrane region" description="Helical" evidence="5">
    <location>
        <begin position="53"/>
        <end position="71"/>
    </location>
</feature>
<dbReference type="PROSITE" id="PS50850">
    <property type="entry name" value="MFS"/>
    <property type="match status" value="1"/>
</dbReference>
<proteinExistence type="predicted"/>
<dbReference type="Gene3D" id="1.20.1250.20">
    <property type="entry name" value="MFS general substrate transporter like domains"/>
    <property type="match status" value="1"/>
</dbReference>
<dbReference type="EMBL" id="BOQM01000001">
    <property type="protein sequence ID" value="GIM81230.1"/>
    <property type="molecule type" value="Genomic_DNA"/>
</dbReference>
<dbReference type="Proteomes" id="UP000315983">
    <property type="component" value="Unassembled WGS sequence"/>
</dbReference>
<name>A0A542XV38_SALAC</name>
<feature type="transmembrane region" description="Helical" evidence="5">
    <location>
        <begin position="21"/>
        <end position="41"/>
    </location>
</feature>
<dbReference type="EMBL" id="VFOL01000001">
    <property type="protein sequence ID" value="TQL39705.1"/>
    <property type="molecule type" value="Genomic_DNA"/>
</dbReference>
<feature type="transmembrane region" description="Helical" evidence="5">
    <location>
        <begin position="146"/>
        <end position="170"/>
    </location>
</feature>
<keyword evidence="3 5" id="KW-1133">Transmembrane helix</keyword>
<keyword evidence="4 5" id="KW-0472">Membrane</keyword>
<evidence type="ECO:0000313" key="7">
    <source>
        <dbReference type="EMBL" id="GIM81230.1"/>
    </source>
</evidence>
<comment type="caution">
    <text evidence="8">The sequence shown here is derived from an EMBL/GenBank/DDBJ whole genome shotgun (WGS) entry which is preliminary data.</text>
</comment>
<dbReference type="InterPro" id="IPR005829">
    <property type="entry name" value="Sugar_transporter_CS"/>
</dbReference>
<accession>A0A542XV38</accession>
<evidence type="ECO:0000256" key="4">
    <source>
        <dbReference type="ARBA" id="ARBA00023136"/>
    </source>
</evidence>
<dbReference type="RefSeq" id="WP_142116700.1">
    <property type="nucleotide sequence ID" value="NZ_BOQM01000001.1"/>
</dbReference>
<evidence type="ECO:0000256" key="3">
    <source>
        <dbReference type="ARBA" id="ARBA00022989"/>
    </source>
</evidence>
<reference evidence="7 10" key="2">
    <citation type="submission" date="2021-03" db="EMBL/GenBank/DDBJ databases">
        <title>Whole genome shotgun sequence of Salinispora arenicola NBRC 105043.</title>
        <authorList>
            <person name="Komaki H."/>
            <person name="Tamura T."/>
        </authorList>
    </citation>
    <scope>NUCLEOTIDE SEQUENCE [LARGE SCALE GENOMIC DNA]</scope>
    <source>
        <strain evidence="7 10">NBRC 105043</strain>
    </source>
</reference>
<evidence type="ECO:0000313" key="8">
    <source>
        <dbReference type="EMBL" id="TQL39705.1"/>
    </source>
</evidence>
<dbReference type="PROSITE" id="PS00217">
    <property type="entry name" value="SUGAR_TRANSPORT_2"/>
    <property type="match status" value="1"/>
</dbReference>
<feature type="transmembrane region" description="Helical" evidence="5">
    <location>
        <begin position="417"/>
        <end position="435"/>
    </location>
</feature>
<feature type="transmembrane region" description="Helical" evidence="5">
    <location>
        <begin position="343"/>
        <end position="364"/>
    </location>
</feature>
<evidence type="ECO:0000256" key="2">
    <source>
        <dbReference type="ARBA" id="ARBA00022692"/>
    </source>
</evidence>
<keyword evidence="10" id="KW-1185">Reference proteome</keyword>
<dbReference type="InterPro" id="IPR011701">
    <property type="entry name" value="MFS"/>
</dbReference>
<dbReference type="Pfam" id="PF07690">
    <property type="entry name" value="MFS_1"/>
    <property type="match status" value="1"/>
</dbReference>
<dbReference type="SUPFAM" id="SSF103473">
    <property type="entry name" value="MFS general substrate transporter"/>
    <property type="match status" value="1"/>
</dbReference>
<reference evidence="8 9" key="1">
    <citation type="submission" date="2019-06" db="EMBL/GenBank/DDBJ databases">
        <title>Sequencing the genomes of 1000 actinobacteria strains.</title>
        <authorList>
            <person name="Klenk H.-P."/>
        </authorList>
    </citation>
    <scope>NUCLEOTIDE SEQUENCE [LARGE SCALE GENOMIC DNA]</scope>
    <source>
        <strain evidence="8 9">DSM 44819</strain>
    </source>
</reference>
<feature type="transmembrane region" description="Helical" evidence="5">
    <location>
        <begin position="236"/>
        <end position="256"/>
    </location>
</feature>
<organism evidence="8 9">
    <name type="scientific">Salinispora arenicola</name>
    <dbReference type="NCBI Taxonomy" id="168697"/>
    <lineage>
        <taxon>Bacteria</taxon>
        <taxon>Bacillati</taxon>
        <taxon>Actinomycetota</taxon>
        <taxon>Actinomycetes</taxon>
        <taxon>Micromonosporales</taxon>
        <taxon>Micromonosporaceae</taxon>
        <taxon>Salinispora</taxon>
    </lineage>
</organism>
<dbReference type="PRINTS" id="PR01036">
    <property type="entry name" value="TCRTETB"/>
</dbReference>
<feature type="transmembrane region" description="Helical" evidence="5">
    <location>
        <begin position="311"/>
        <end position="331"/>
    </location>
</feature>
<evidence type="ECO:0000256" key="5">
    <source>
        <dbReference type="SAM" id="Phobius"/>
    </source>
</evidence>
<dbReference type="GO" id="GO:0022857">
    <property type="term" value="F:transmembrane transporter activity"/>
    <property type="evidence" value="ECO:0007669"/>
    <property type="project" value="InterPro"/>
</dbReference>
<feature type="domain" description="Major facilitator superfamily (MFS) profile" evidence="6">
    <location>
        <begin position="18"/>
        <end position="471"/>
    </location>
</feature>
<feature type="transmembrane region" description="Helical" evidence="5">
    <location>
        <begin position="113"/>
        <end position="134"/>
    </location>
</feature>
<feature type="transmembrane region" description="Helical" evidence="5">
    <location>
        <begin position="211"/>
        <end position="230"/>
    </location>
</feature>
<dbReference type="GO" id="GO:0005886">
    <property type="term" value="C:plasma membrane"/>
    <property type="evidence" value="ECO:0007669"/>
    <property type="project" value="UniProtKB-SubCell"/>
</dbReference>
<sequence length="479" mass="50148">MSRSKAPAGAGPAQRWHILNVALVVSFISLFDLSVITVMLPSIDRALGVGNGAVQWVVSGYSLMFALALVPAGRLGDAKGRRYALLLGLALFVGASTMAGLANSGTTLVAARLLQGAAAGALVPQITALVEELFSPGERGRPFGALGATSSVATAVGPVLGGLIIALGGAENGWRLVFLINVPVGMVTAVLVWRLFPTKPVDSRTSHRPDLIGTLLLGAGILLVILPALQRERWTGLLPWLLVPVGIGVLVAFRSWETSTLRRHPPVFDFRLLTHRTYRLGLLLGFLYYAGFTSLPVIFSFHLQYGLHRSPLHTGLTIAPFAIGSAIGALLGGRNVDRYGRPLLAIGLAIVMASLTMMMALTGLHGTTFSIANAFPLLLAGIGSGLVITPNNTLTLQQVPRADAGSAAGMYRTMRQVGSAIGLAMITATLLAAVAANDGRWSTALRYALAVEVGIVAAALLTSLVDILGSRRHGRSRAS</sequence>
<comment type="subcellular location">
    <subcellularLocation>
        <location evidence="1">Cell membrane</location>
        <topology evidence="1">Multi-pass membrane protein</topology>
    </subcellularLocation>
</comment>
<dbReference type="Gene3D" id="1.20.1720.10">
    <property type="entry name" value="Multidrug resistance protein D"/>
    <property type="match status" value="1"/>
</dbReference>
<dbReference type="PANTHER" id="PTHR42718">
    <property type="entry name" value="MAJOR FACILITATOR SUPERFAMILY MULTIDRUG TRANSPORTER MFSC"/>
    <property type="match status" value="1"/>
</dbReference>
<feature type="transmembrane region" description="Helical" evidence="5">
    <location>
        <begin position="447"/>
        <end position="469"/>
    </location>
</feature>
<feature type="transmembrane region" description="Helical" evidence="5">
    <location>
        <begin position="83"/>
        <end position="101"/>
    </location>
</feature>
<gene>
    <name evidence="8" type="ORF">FB564_4977</name>
    <name evidence="7" type="ORF">Sar04_01140</name>
</gene>
<evidence type="ECO:0000259" key="6">
    <source>
        <dbReference type="PROSITE" id="PS50850"/>
    </source>
</evidence>
<keyword evidence="2 5" id="KW-0812">Transmembrane</keyword>
<dbReference type="Proteomes" id="UP000677457">
    <property type="component" value="Unassembled WGS sequence"/>
</dbReference>
<dbReference type="CDD" id="cd17321">
    <property type="entry name" value="MFS_MMR_MDR_like"/>
    <property type="match status" value="1"/>
</dbReference>
<feature type="transmembrane region" description="Helical" evidence="5">
    <location>
        <begin position="370"/>
        <end position="388"/>
    </location>
</feature>
<dbReference type="PANTHER" id="PTHR42718:SF39">
    <property type="entry name" value="ACTINORHODIN TRANSPORTER-RELATED"/>
    <property type="match status" value="1"/>
</dbReference>
<protein>
    <submittedName>
        <fullName evidence="8">EmrB/QacA subfamily drug resistance transporter</fullName>
    </submittedName>
    <submittedName>
        <fullName evidence="7">MFS transporter</fullName>
    </submittedName>
</protein>
<evidence type="ECO:0000256" key="1">
    <source>
        <dbReference type="ARBA" id="ARBA00004651"/>
    </source>
</evidence>